<feature type="domain" description="CN hydrolase" evidence="9">
    <location>
        <begin position="205"/>
        <end position="452"/>
    </location>
</feature>
<gene>
    <name evidence="10" type="ORF">UFOPK1358_01296</name>
    <name evidence="11" type="ORF">UFOPK2766_01253</name>
    <name evidence="12" type="ORF">UFOPK3519_01554</name>
</gene>
<name>A0A6J6C5U7_9ZZZZ</name>
<dbReference type="Pfam" id="PF20154">
    <property type="entry name" value="LNT_N"/>
    <property type="match status" value="1"/>
</dbReference>
<feature type="transmembrane region" description="Helical" evidence="8">
    <location>
        <begin position="51"/>
        <end position="70"/>
    </location>
</feature>
<dbReference type="EMBL" id="CAEZSF010000131">
    <property type="protein sequence ID" value="CAB4545658.1"/>
    <property type="molecule type" value="Genomic_DNA"/>
</dbReference>
<keyword evidence="3" id="KW-0808">Transferase</keyword>
<organism evidence="10">
    <name type="scientific">freshwater metagenome</name>
    <dbReference type="NCBI Taxonomy" id="449393"/>
    <lineage>
        <taxon>unclassified sequences</taxon>
        <taxon>metagenomes</taxon>
        <taxon>ecological metagenomes</taxon>
    </lineage>
</organism>
<dbReference type="HAMAP" id="MF_01148">
    <property type="entry name" value="Lnt"/>
    <property type="match status" value="1"/>
</dbReference>
<dbReference type="EMBL" id="CAEZYU010000054">
    <property type="protein sequence ID" value="CAB4744149.1"/>
    <property type="molecule type" value="Genomic_DNA"/>
</dbReference>
<feature type="transmembrane region" description="Helical" evidence="8">
    <location>
        <begin position="176"/>
        <end position="195"/>
    </location>
</feature>
<dbReference type="InterPro" id="IPR045378">
    <property type="entry name" value="LNT_N"/>
</dbReference>
<dbReference type="GO" id="GO:0016410">
    <property type="term" value="F:N-acyltransferase activity"/>
    <property type="evidence" value="ECO:0007669"/>
    <property type="project" value="InterPro"/>
</dbReference>
<accession>A0A6J6C5U7</accession>
<dbReference type="Gene3D" id="3.60.110.10">
    <property type="entry name" value="Carbon-nitrogen hydrolase"/>
    <property type="match status" value="1"/>
</dbReference>
<evidence type="ECO:0000313" key="11">
    <source>
        <dbReference type="EMBL" id="CAB4744149.1"/>
    </source>
</evidence>
<dbReference type="PROSITE" id="PS50263">
    <property type="entry name" value="CN_HYDROLASE"/>
    <property type="match status" value="1"/>
</dbReference>
<dbReference type="AlphaFoldDB" id="A0A6J6C5U7"/>
<keyword evidence="2" id="KW-1003">Cell membrane</keyword>
<evidence type="ECO:0000313" key="10">
    <source>
        <dbReference type="EMBL" id="CAB4545658.1"/>
    </source>
</evidence>
<dbReference type="PANTHER" id="PTHR38686:SF1">
    <property type="entry name" value="APOLIPOPROTEIN N-ACYLTRANSFERASE"/>
    <property type="match status" value="1"/>
</dbReference>
<feature type="transmembrane region" description="Helical" evidence="8">
    <location>
        <begin position="103"/>
        <end position="122"/>
    </location>
</feature>
<protein>
    <submittedName>
        <fullName evidence="10">Unannotated protein</fullName>
    </submittedName>
</protein>
<dbReference type="SUPFAM" id="SSF56317">
    <property type="entry name" value="Carbon-nitrogen hydrolase"/>
    <property type="match status" value="1"/>
</dbReference>
<keyword evidence="7" id="KW-0012">Acyltransferase</keyword>
<dbReference type="NCBIfam" id="TIGR00546">
    <property type="entry name" value="lnt"/>
    <property type="match status" value="1"/>
</dbReference>
<keyword evidence="4 8" id="KW-0812">Transmembrane</keyword>
<dbReference type="InterPro" id="IPR003010">
    <property type="entry name" value="C-N_Hydrolase"/>
</dbReference>
<evidence type="ECO:0000256" key="2">
    <source>
        <dbReference type="ARBA" id="ARBA00022475"/>
    </source>
</evidence>
<evidence type="ECO:0000256" key="7">
    <source>
        <dbReference type="ARBA" id="ARBA00023315"/>
    </source>
</evidence>
<dbReference type="CDD" id="cd07571">
    <property type="entry name" value="ALP_N-acyl_transferase"/>
    <property type="match status" value="1"/>
</dbReference>
<dbReference type="Pfam" id="PF00795">
    <property type="entry name" value="CN_hydrolase"/>
    <property type="match status" value="1"/>
</dbReference>
<dbReference type="PANTHER" id="PTHR38686">
    <property type="entry name" value="APOLIPOPROTEIN N-ACYLTRANSFERASE"/>
    <property type="match status" value="1"/>
</dbReference>
<evidence type="ECO:0000256" key="6">
    <source>
        <dbReference type="ARBA" id="ARBA00023136"/>
    </source>
</evidence>
<comment type="subcellular location">
    <subcellularLocation>
        <location evidence="1">Cell membrane</location>
        <topology evidence="1">Multi-pass membrane protein</topology>
    </subcellularLocation>
</comment>
<evidence type="ECO:0000256" key="5">
    <source>
        <dbReference type="ARBA" id="ARBA00022989"/>
    </source>
</evidence>
<feature type="transmembrane region" description="Helical" evidence="8">
    <location>
        <begin position="27"/>
        <end position="44"/>
    </location>
</feature>
<evidence type="ECO:0000313" key="12">
    <source>
        <dbReference type="EMBL" id="CAB4913321.1"/>
    </source>
</evidence>
<evidence type="ECO:0000256" key="4">
    <source>
        <dbReference type="ARBA" id="ARBA00022692"/>
    </source>
</evidence>
<evidence type="ECO:0000256" key="3">
    <source>
        <dbReference type="ARBA" id="ARBA00022679"/>
    </source>
</evidence>
<dbReference type="InterPro" id="IPR036526">
    <property type="entry name" value="C-N_Hydrolase_sf"/>
</dbReference>
<evidence type="ECO:0000256" key="8">
    <source>
        <dbReference type="SAM" id="Phobius"/>
    </source>
</evidence>
<dbReference type="InterPro" id="IPR004563">
    <property type="entry name" value="Apolipo_AcylTrfase"/>
</dbReference>
<sequence length="492" mass="52603">MKQRLLPLLLGLLAGMMICASLPPWGWWPLAIAGIALWAALLSNQAGLQRYLLSWMVGLGWFAPSVLWMWKLSPAGYLGGLLLGWTTMVGLVGLSVPANRWRLLMLPASVVVFEWFHCHAPFGGVPLSLLSMSQGRGPLLPIARLGGGLLVSAAVASLGCALYVAVAERRWKEPVAVLLGCAVLVGAGVASLSLVHPIDGADKTMRIAAVQGGGKQGTLFDSEQVPEVFNAHLRATQTIKEPVDLVIWPENAINVAGPFSDDAWKDQIAAEAARLNAPILAGVVEDDPNDPNQFLNYSVVIAPNGELGDRFDKERRVPFGEYVPLRWLFEPLGGSSLPPRDAAPGAGPSMVETPAGPIAVAISWEIFFARRIREGVRLGGEVVVNPTNGSSYWLTQVQTQQLATSAFRAVESGRWLVQTSPTGFSAVFDDTGKILQRSNISEPRVLIANVPRMTGTTPAQALGDVPALFLAGIAIAFAGSHRIRSRSKKPAT</sequence>
<feature type="transmembrane region" description="Helical" evidence="8">
    <location>
        <begin position="76"/>
        <end position="96"/>
    </location>
</feature>
<keyword evidence="6 8" id="KW-0472">Membrane</keyword>
<reference evidence="10" key="1">
    <citation type="submission" date="2020-05" db="EMBL/GenBank/DDBJ databases">
        <authorList>
            <person name="Chiriac C."/>
            <person name="Salcher M."/>
            <person name="Ghai R."/>
            <person name="Kavagutti S V."/>
        </authorList>
    </citation>
    <scope>NUCLEOTIDE SEQUENCE</scope>
</reference>
<feature type="transmembrane region" description="Helical" evidence="8">
    <location>
        <begin position="142"/>
        <end position="164"/>
    </location>
</feature>
<proteinExistence type="inferred from homology"/>
<evidence type="ECO:0000259" key="9">
    <source>
        <dbReference type="PROSITE" id="PS50263"/>
    </source>
</evidence>
<dbReference type="GO" id="GO:0005886">
    <property type="term" value="C:plasma membrane"/>
    <property type="evidence" value="ECO:0007669"/>
    <property type="project" value="UniProtKB-SubCell"/>
</dbReference>
<dbReference type="EMBL" id="CAFBMG010000156">
    <property type="protein sequence ID" value="CAB4913321.1"/>
    <property type="molecule type" value="Genomic_DNA"/>
</dbReference>
<dbReference type="GO" id="GO:0042158">
    <property type="term" value="P:lipoprotein biosynthetic process"/>
    <property type="evidence" value="ECO:0007669"/>
    <property type="project" value="InterPro"/>
</dbReference>
<keyword evidence="5 8" id="KW-1133">Transmembrane helix</keyword>
<evidence type="ECO:0000256" key="1">
    <source>
        <dbReference type="ARBA" id="ARBA00004651"/>
    </source>
</evidence>